<accession>A0ABU4IV46</accession>
<comment type="similarity">
    <text evidence="1">Belongs to the thioesterase family.</text>
</comment>
<dbReference type="InterPro" id="IPR001031">
    <property type="entry name" value="Thioesterase"/>
</dbReference>
<proteinExistence type="inferred from homology"/>
<comment type="caution">
    <text evidence="3">The sequence shown here is derived from an EMBL/GenBank/DDBJ whole genome shotgun (WGS) entry which is preliminary data.</text>
</comment>
<dbReference type="InterPro" id="IPR012223">
    <property type="entry name" value="TEII"/>
</dbReference>
<dbReference type="SUPFAM" id="SSF53474">
    <property type="entry name" value="alpha/beta-Hydrolases"/>
    <property type="match status" value="1"/>
</dbReference>
<gene>
    <name evidence="3" type="ORF">SBX64_06430</name>
</gene>
<sequence>MATLICLPSSGSSSSLYADWRTQLAAHNITLYCPEYPGRGRRFTDPLPTSIPVLVDDLIQQLGDRLSSREPYALFGHSLGGLIAYELTLKIQQTSGLTSPQRLVISASHAPHLRGENQLRSDLSEQALIALLQEMGGIKHEVFEHPELLELFLPIIRSDLALNDNYNRQEIEPLICPITTIHGLNDPVVTQEKVKQWTRYTSDYQHLDWPGDHFYFQQNLTAFLERLVQLL</sequence>
<dbReference type="PANTHER" id="PTHR11487">
    <property type="entry name" value="THIOESTERASE"/>
    <property type="match status" value="1"/>
</dbReference>
<evidence type="ECO:0000313" key="4">
    <source>
        <dbReference type="Proteomes" id="UP001279860"/>
    </source>
</evidence>
<reference evidence="3 4" key="1">
    <citation type="submission" date="2023-11" db="EMBL/GenBank/DDBJ databases">
        <title>Plant-associative lifestyle of Vibrio porteresiae and its evolutionary dynamics.</title>
        <authorList>
            <person name="Rameshkumar N."/>
            <person name="Kirti K."/>
        </authorList>
    </citation>
    <scope>NUCLEOTIDE SEQUENCE [LARGE SCALE GENOMIC DNA]</scope>
    <source>
        <strain evidence="3 4">MSSRF7</strain>
    </source>
</reference>
<evidence type="ECO:0000259" key="2">
    <source>
        <dbReference type="Pfam" id="PF00975"/>
    </source>
</evidence>
<dbReference type="RefSeq" id="WP_038182270.1">
    <property type="nucleotide sequence ID" value="NZ_AP024903.1"/>
</dbReference>
<keyword evidence="3" id="KW-0378">Hydrolase</keyword>
<evidence type="ECO:0000256" key="1">
    <source>
        <dbReference type="ARBA" id="ARBA00007169"/>
    </source>
</evidence>
<dbReference type="Pfam" id="PF00975">
    <property type="entry name" value="Thioesterase"/>
    <property type="match status" value="1"/>
</dbReference>
<keyword evidence="4" id="KW-1185">Reference proteome</keyword>
<dbReference type="Proteomes" id="UP001279860">
    <property type="component" value="Unassembled WGS sequence"/>
</dbReference>
<dbReference type="Gene3D" id="3.40.50.1820">
    <property type="entry name" value="alpha/beta hydrolase"/>
    <property type="match status" value="1"/>
</dbReference>
<evidence type="ECO:0000313" key="3">
    <source>
        <dbReference type="EMBL" id="MDW6092179.1"/>
    </source>
</evidence>
<organism evidence="3 4">
    <name type="scientific">Vibrio rhizosphaerae</name>
    <dbReference type="NCBI Taxonomy" id="398736"/>
    <lineage>
        <taxon>Bacteria</taxon>
        <taxon>Pseudomonadati</taxon>
        <taxon>Pseudomonadota</taxon>
        <taxon>Gammaproteobacteria</taxon>
        <taxon>Vibrionales</taxon>
        <taxon>Vibrionaceae</taxon>
        <taxon>Vibrio</taxon>
    </lineage>
</organism>
<dbReference type="PANTHER" id="PTHR11487:SF0">
    <property type="entry name" value="S-ACYL FATTY ACID SYNTHASE THIOESTERASE, MEDIUM CHAIN"/>
    <property type="match status" value="1"/>
</dbReference>
<dbReference type="InterPro" id="IPR029058">
    <property type="entry name" value="AB_hydrolase_fold"/>
</dbReference>
<dbReference type="EMBL" id="JAWRCP010000001">
    <property type="protein sequence ID" value="MDW6092179.1"/>
    <property type="molecule type" value="Genomic_DNA"/>
</dbReference>
<dbReference type="GO" id="GO:0016787">
    <property type="term" value="F:hydrolase activity"/>
    <property type="evidence" value="ECO:0007669"/>
    <property type="project" value="UniProtKB-KW"/>
</dbReference>
<name>A0ABU4IV46_9VIBR</name>
<protein>
    <submittedName>
        <fullName evidence="3">Alpha/beta fold hydrolase</fullName>
    </submittedName>
</protein>
<feature type="domain" description="Thioesterase" evidence="2">
    <location>
        <begin position="3"/>
        <end position="227"/>
    </location>
</feature>